<sequence>MVQLIAKRLMLFVFIFKLVVHERLIQKGCHLVLSVATRLSAIEIGMASTPRNWGGAAQKAACVISWMQKLKG</sequence>
<dbReference type="STRING" id="229921.ADN01_02045"/>
<comment type="caution">
    <text evidence="1">The sequence shown here is derived from an EMBL/GenBank/DDBJ whole genome shotgun (WGS) entry which is preliminary data.</text>
</comment>
<proteinExistence type="predicted"/>
<reference evidence="1 2" key="1">
    <citation type="submission" date="2015-07" db="EMBL/GenBank/DDBJ databases">
        <title>Genome sequence of Levilinea saccharolytica DSM 16555.</title>
        <authorList>
            <person name="Hemp J."/>
            <person name="Ward L.M."/>
            <person name="Pace L.A."/>
            <person name="Fischer W.W."/>
        </authorList>
    </citation>
    <scope>NUCLEOTIDE SEQUENCE [LARGE SCALE GENOMIC DNA]</scope>
    <source>
        <strain evidence="1 2">KIBI-1</strain>
    </source>
</reference>
<gene>
    <name evidence="1" type="ORF">ADN01_02045</name>
</gene>
<accession>A0A0N8GT18</accession>
<dbReference type="Proteomes" id="UP000050501">
    <property type="component" value="Unassembled WGS sequence"/>
</dbReference>
<keyword evidence="2" id="KW-1185">Reference proteome</keyword>
<organism evidence="1 2">
    <name type="scientific">Levilinea saccharolytica</name>
    <dbReference type="NCBI Taxonomy" id="229921"/>
    <lineage>
        <taxon>Bacteria</taxon>
        <taxon>Bacillati</taxon>
        <taxon>Chloroflexota</taxon>
        <taxon>Anaerolineae</taxon>
        <taxon>Anaerolineales</taxon>
        <taxon>Anaerolineaceae</taxon>
        <taxon>Levilinea</taxon>
    </lineage>
</organism>
<evidence type="ECO:0000313" key="1">
    <source>
        <dbReference type="EMBL" id="KPL90858.1"/>
    </source>
</evidence>
<protein>
    <submittedName>
        <fullName evidence="1">Uncharacterized protein</fullName>
    </submittedName>
</protein>
<name>A0A0N8GT18_9CHLR</name>
<evidence type="ECO:0000313" key="2">
    <source>
        <dbReference type="Proteomes" id="UP000050501"/>
    </source>
</evidence>
<dbReference type="EMBL" id="LGCM01000008">
    <property type="protein sequence ID" value="KPL90858.1"/>
    <property type="molecule type" value="Genomic_DNA"/>
</dbReference>
<dbReference type="AlphaFoldDB" id="A0A0N8GT18"/>